<protein>
    <submittedName>
        <fullName evidence="11">TolC family outer membrane protein</fullName>
    </submittedName>
</protein>
<evidence type="ECO:0000256" key="3">
    <source>
        <dbReference type="ARBA" id="ARBA00022448"/>
    </source>
</evidence>
<comment type="similarity">
    <text evidence="2">Belongs to the outer membrane factor (OMF) (TC 1.B.17) family.</text>
</comment>
<evidence type="ECO:0000313" key="12">
    <source>
        <dbReference type="Proteomes" id="UP001056937"/>
    </source>
</evidence>
<dbReference type="PANTHER" id="PTHR30026">
    <property type="entry name" value="OUTER MEMBRANE PROTEIN TOLC"/>
    <property type="match status" value="1"/>
</dbReference>
<keyword evidence="4" id="KW-1134">Transmembrane beta strand</keyword>
<dbReference type="InterPro" id="IPR003423">
    <property type="entry name" value="OMP_efflux"/>
</dbReference>
<feature type="signal peptide" evidence="10">
    <location>
        <begin position="1"/>
        <end position="19"/>
    </location>
</feature>
<comment type="subcellular location">
    <subcellularLocation>
        <location evidence="1">Cell outer membrane</location>
    </subcellularLocation>
</comment>
<proteinExistence type="inferred from homology"/>
<dbReference type="Pfam" id="PF02321">
    <property type="entry name" value="OEP"/>
    <property type="match status" value="2"/>
</dbReference>
<dbReference type="InterPro" id="IPR051906">
    <property type="entry name" value="TolC-like"/>
</dbReference>
<keyword evidence="10" id="KW-0732">Signal</keyword>
<dbReference type="NCBIfam" id="TIGR01844">
    <property type="entry name" value="type_I_sec_TolC"/>
    <property type="match status" value="1"/>
</dbReference>
<keyword evidence="6" id="KW-0472">Membrane</keyword>
<feature type="region of interest" description="Disordered" evidence="9">
    <location>
        <begin position="438"/>
        <end position="458"/>
    </location>
</feature>
<dbReference type="SUPFAM" id="SSF56954">
    <property type="entry name" value="Outer membrane efflux proteins (OEP)"/>
    <property type="match status" value="1"/>
</dbReference>
<evidence type="ECO:0000256" key="9">
    <source>
        <dbReference type="SAM" id="MobiDB-lite"/>
    </source>
</evidence>
<feature type="coiled-coil region" evidence="8">
    <location>
        <begin position="303"/>
        <end position="330"/>
    </location>
</feature>
<evidence type="ECO:0000256" key="8">
    <source>
        <dbReference type="SAM" id="Coils"/>
    </source>
</evidence>
<evidence type="ECO:0000256" key="5">
    <source>
        <dbReference type="ARBA" id="ARBA00022692"/>
    </source>
</evidence>
<name>A0ABY4X6D6_9SPHN</name>
<feature type="chain" id="PRO_5045346435" evidence="10">
    <location>
        <begin position="20"/>
        <end position="458"/>
    </location>
</feature>
<evidence type="ECO:0000313" key="11">
    <source>
        <dbReference type="EMBL" id="USI72453.1"/>
    </source>
</evidence>
<sequence>MLLLTPAAASALTLQEALAAAYATNPSLDAQRASLRATDEDAAIARGQGRPQLGVSTNYTYGLDGLRALAGYNRALLAGVQGQLPLFQGGRVRNAVRAADKRSAAGREALRGIEGDTLVEAVTAYVDVLRDRAILELNRQNVAALNQVYQSSQARLKAGDVTRTDLAQTSARIQQGGAGLAGAESDIIASEESFRRVIGLDPVQLAPPPALPPVPATVADAVAGALAHNGALASYKAAAEAAQRDVSAARGARLPTLSVGGASTFYSYRDRFAGIGNVDSNASQVSATLTLPLYQGGTVAAQVRQAQDRLDEAEARRRGAERQVDSAARAAFAAFQAAQRTITAYQQAVTDNEDAAKGVRIEANGGERQVLDILNAELELLNSRIGLARAQHDAYVAAFQLLNVMGLADAHTLGADNGHGYNPMVNFRHATHAVSDFSGRPSRARMGYGPLQPAADQP</sequence>
<dbReference type="RefSeq" id="WP_252166262.1">
    <property type="nucleotide sequence ID" value="NZ_CP084930.1"/>
</dbReference>
<keyword evidence="5" id="KW-0812">Transmembrane</keyword>
<evidence type="ECO:0000256" key="7">
    <source>
        <dbReference type="ARBA" id="ARBA00023237"/>
    </source>
</evidence>
<dbReference type="Proteomes" id="UP001056937">
    <property type="component" value="Chromosome 1"/>
</dbReference>
<organism evidence="11 12">
    <name type="scientific">Sphingomonas morindae</name>
    <dbReference type="NCBI Taxonomy" id="1541170"/>
    <lineage>
        <taxon>Bacteria</taxon>
        <taxon>Pseudomonadati</taxon>
        <taxon>Pseudomonadota</taxon>
        <taxon>Alphaproteobacteria</taxon>
        <taxon>Sphingomonadales</taxon>
        <taxon>Sphingomonadaceae</taxon>
        <taxon>Sphingomonas</taxon>
    </lineage>
</organism>
<keyword evidence="12" id="KW-1185">Reference proteome</keyword>
<reference evidence="11" key="1">
    <citation type="journal article" date="2022" name="Toxins">
        <title>Genomic Analysis of Sphingopyxis sp. USTB-05 for Biodegrading Cyanobacterial Hepatotoxins.</title>
        <authorList>
            <person name="Liu C."/>
            <person name="Xu Q."/>
            <person name="Zhao Z."/>
            <person name="Zhang H."/>
            <person name="Liu X."/>
            <person name="Yin C."/>
            <person name="Liu Y."/>
            <person name="Yan H."/>
        </authorList>
    </citation>
    <scope>NUCLEOTIDE SEQUENCE</scope>
    <source>
        <strain evidence="11">NBD5</strain>
    </source>
</reference>
<gene>
    <name evidence="11" type="ORF">LHA26_14320</name>
</gene>
<evidence type="ECO:0000256" key="2">
    <source>
        <dbReference type="ARBA" id="ARBA00007613"/>
    </source>
</evidence>
<evidence type="ECO:0000256" key="4">
    <source>
        <dbReference type="ARBA" id="ARBA00022452"/>
    </source>
</evidence>
<keyword evidence="7" id="KW-0998">Cell outer membrane</keyword>
<keyword evidence="3" id="KW-0813">Transport</keyword>
<evidence type="ECO:0000256" key="6">
    <source>
        <dbReference type="ARBA" id="ARBA00023136"/>
    </source>
</evidence>
<dbReference type="Gene3D" id="1.20.1600.10">
    <property type="entry name" value="Outer membrane efflux proteins (OEP)"/>
    <property type="match status" value="1"/>
</dbReference>
<dbReference type="EMBL" id="CP084930">
    <property type="protein sequence ID" value="USI72453.1"/>
    <property type="molecule type" value="Genomic_DNA"/>
</dbReference>
<dbReference type="PANTHER" id="PTHR30026:SF22">
    <property type="entry name" value="OUTER MEMBRANE EFFLUX PROTEIN"/>
    <property type="match status" value="1"/>
</dbReference>
<evidence type="ECO:0000256" key="10">
    <source>
        <dbReference type="SAM" id="SignalP"/>
    </source>
</evidence>
<dbReference type="InterPro" id="IPR010130">
    <property type="entry name" value="T1SS_OMP_TolC"/>
</dbReference>
<accession>A0ABY4X6D6</accession>
<evidence type="ECO:0000256" key="1">
    <source>
        <dbReference type="ARBA" id="ARBA00004442"/>
    </source>
</evidence>
<keyword evidence="8" id="KW-0175">Coiled coil</keyword>